<dbReference type="PROSITE" id="PS51186">
    <property type="entry name" value="GNAT"/>
    <property type="match status" value="1"/>
</dbReference>
<dbReference type="PANTHER" id="PTHR43792:SF1">
    <property type="entry name" value="N-ACETYLTRANSFERASE DOMAIN-CONTAINING PROTEIN"/>
    <property type="match status" value="1"/>
</dbReference>
<gene>
    <name evidence="2" type="ORF">A33I_09510</name>
</gene>
<dbReference type="InterPro" id="IPR000182">
    <property type="entry name" value="GNAT_dom"/>
</dbReference>
<reference evidence="2 3" key="1">
    <citation type="journal article" date="2013" name="Genome Announc.">
        <title>Genome Sequence of the Extreme Obligate Alkaliphile Bacillus marmarensis Strain DSM 21297.</title>
        <authorList>
            <person name="Wernick D.G."/>
            <person name="Choi K.Y."/>
            <person name="Tat C.A."/>
            <person name="Lafontaine Rivera J.G."/>
            <person name="Liao J.C."/>
        </authorList>
    </citation>
    <scope>NUCLEOTIDE SEQUENCE [LARGE SCALE GENOMIC DNA]</scope>
    <source>
        <strain evidence="2 3">DSM 21297</strain>
    </source>
</reference>
<feature type="domain" description="N-acetyltransferase" evidence="1">
    <location>
        <begin position="14"/>
        <end position="177"/>
    </location>
</feature>
<comment type="caution">
    <text evidence="2">The sequence shown here is derived from an EMBL/GenBank/DDBJ whole genome shotgun (WGS) entry which is preliminary data.</text>
</comment>
<dbReference type="InterPro" id="IPR016181">
    <property type="entry name" value="Acyl_CoA_acyltransferase"/>
</dbReference>
<protein>
    <recommendedName>
        <fullName evidence="1">N-acetyltransferase domain-containing protein</fullName>
    </recommendedName>
</protein>
<dbReference type="GO" id="GO:0016747">
    <property type="term" value="F:acyltransferase activity, transferring groups other than amino-acyl groups"/>
    <property type="evidence" value="ECO:0007669"/>
    <property type="project" value="InterPro"/>
</dbReference>
<organism evidence="2 3">
    <name type="scientific">Alkalihalophilus marmarensis DSM 21297</name>
    <dbReference type="NCBI Taxonomy" id="1188261"/>
    <lineage>
        <taxon>Bacteria</taxon>
        <taxon>Bacillati</taxon>
        <taxon>Bacillota</taxon>
        <taxon>Bacilli</taxon>
        <taxon>Bacillales</taxon>
        <taxon>Bacillaceae</taxon>
        <taxon>Alkalihalophilus</taxon>
    </lineage>
</organism>
<proteinExistence type="predicted"/>
<dbReference type="EMBL" id="ATAE01000016">
    <property type="protein sequence ID" value="ERN53898.1"/>
    <property type="molecule type" value="Genomic_DNA"/>
</dbReference>
<keyword evidence="3" id="KW-1185">Reference proteome</keyword>
<evidence type="ECO:0000313" key="3">
    <source>
        <dbReference type="Proteomes" id="UP000017170"/>
    </source>
</evidence>
<sequence length="183" mass="21531">MYGGDLVEFSSQRLTLRLFQSNDLEDVYDIYKDEETCRYLLHDNWTTENMHENFNEKVRNTLLEKGSTLNLAVVNNKKVIGDLTVWYTDMKDTVEIGYCFSPQAAGKGYATEAVSLLFNKLFNEWNVHRVQANMDARNTLSQKVCERVGMRKEAHFIKDFWNKNEWTDSFVYGMLHSEWENNN</sequence>
<dbReference type="PANTHER" id="PTHR43792">
    <property type="entry name" value="GNAT FAMILY, PUTATIVE (AFU_ORTHOLOGUE AFUA_3G00765)-RELATED-RELATED"/>
    <property type="match status" value="1"/>
</dbReference>
<evidence type="ECO:0000259" key="1">
    <source>
        <dbReference type="PROSITE" id="PS51186"/>
    </source>
</evidence>
<dbReference type="PATRIC" id="fig|1188261.3.peg.1280"/>
<evidence type="ECO:0000313" key="2">
    <source>
        <dbReference type="EMBL" id="ERN53898.1"/>
    </source>
</evidence>
<dbReference type="Gene3D" id="3.40.630.30">
    <property type="match status" value="1"/>
</dbReference>
<dbReference type="SUPFAM" id="SSF55729">
    <property type="entry name" value="Acyl-CoA N-acyltransferases (Nat)"/>
    <property type="match status" value="1"/>
</dbReference>
<dbReference type="Pfam" id="PF13302">
    <property type="entry name" value="Acetyltransf_3"/>
    <property type="match status" value="1"/>
</dbReference>
<accession>U6SQN0</accession>
<dbReference type="Proteomes" id="UP000017170">
    <property type="component" value="Unassembled WGS sequence"/>
</dbReference>
<name>U6SQN0_9BACI</name>
<dbReference type="AlphaFoldDB" id="U6SQN0"/>
<dbReference type="InterPro" id="IPR051531">
    <property type="entry name" value="N-acetyltransferase"/>
</dbReference>